<feature type="region of interest" description="Disordered" evidence="1">
    <location>
        <begin position="22"/>
        <end position="52"/>
    </location>
</feature>
<protein>
    <submittedName>
        <fullName evidence="2">Uncharacterized protein</fullName>
    </submittedName>
</protein>
<sequence>MDFPGFSVTSCWSFLASRSSGGLSAAESSMRPSRKQAEKCSWRRKEAGRRSHAQSITLRRWYGLRAFGRESSLMRIALHAWYACMRLEEMHFFSCTWR</sequence>
<feature type="compositionally biased region" description="Basic and acidic residues" evidence="1">
    <location>
        <begin position="35"/>
        <end position="49"/>
    </location>
</feature>
<dbReference type="Proteomes" id="UP000518266">
    <property type="component" value="Unassembled WGS sequence"/>
</dbReference>
<evidence type="ECO:0000313" key="2">
    <source>
        <dbReference type="EMBL" id="KAF3848316.1"/>
    </source>
</evidence>
<name>A0A7J5YFR6_DISMA</name>
<gene>
    <name evidence="2" type="ORF">F7725_021344</name>
</gene>
<accession>A0A7J5YFR6</accession>
<evidence type="ECO:0000313" key="3">
    <source>
        <dbReference type="Proteomes" id="UP000518266"/>
    </source>
</evidence>
<keyword evidence="3" id="KW-1185">Reference proteome</keyword>
<organism evidence="2 3">
    <name type="scientific">Dissostichus mawsoni</name>
    <name type="common">Antarctic cod</name>
    <dbReference type="NCBI Taxonomy" id="36200"/>
    <lineage>
        <taxon>Eukaryota</taxon>
        <taxon>Metazoa</taxon>
        <taxon>Chordata</taxon>
        <taxon>Craniata</taxon>
        <taxon>Vertebrata</taxon>
        <taxon>Euteleostomi</taxon>
        <taxon>Actinopterygii</taxon>
        <taxon>Neopterygii</taxon>
        <taxon>Teleostei</taxon>
        <taxon>Neoteleostei</taxon>
        <taxon>Acanthomorphata</taxon>
        <taxon>Eupercaria</taxon>
        <taxon>Perciformes</taxon>
        <taxon>Notothenioidei</taxon>
        <taxon>Nototheniidae</taxon>
        <taxon>Dissostichus</taxon>
    </lineage>
</organism>
<evidence type="ECO:0000256" key="1">
    <source>
        <dbReference type="SAM" id="MobiDB-lite"/>
    </source>
</evidence>
<dbReference type="AlphaFoldDB" id="A0A7J5YFR6"/>
<dbReference type="EMBL" id="JAAKFY010000013">
    <property type="protein sequence ID" value="KAF3848316.1"/>
    <property type="molecule type" value="Genomic_DNA"/>
</dbReference>
<comment type="caution">
    <text evidence="2">The sequence shown here is derived from an EMBL/GenBank/DDBJ whole genome shotgun (WGS) entry which is preliminary data.</text>
</comment>
<reference evidence="2 3" key="1">
    <citation type="submission" date="2020-03" db="EMBL/GenBank/DDBJ databases">
        <title>Dissostichus mawsoni Genome sequencing and assembly.</title>
        <authorList>
            <person name="Park H."/>
        </authorList>
    </citation>
    <scope>NUCLEOTIDE SEQUENCE [LARGE SCALE GENOMIC DNA]</scope>
    <source>
        <strain evidence="2">DM0001</strain>
        <tissue evidence="2">Muscle</tissue>
    </source>
</reference>
<proteinExistence type="predicted"/>